<dbReference type="KEGG" id="aser:Asera_05480"/>
<evidence type="ECO:0000259" key="2">
    <source>
        <dbReference type="PROSITE" id="PS52045"/>
    </source>
</evidence>
<dbReference type="PROSITE" id="PS52045">
    <property type="entry name" value="NEPROSIN_PEP_CD"/>
    <property type="match status" value="1"/>
</dbReference>
<feature type="domain" description="Neprosin PEP catalytic" evidence="2">
    <location>
        <begin position="82"/>
        <end position="303"/>
    </location>
</feature>
<evidence type="ECO:0000313" key="3">
    <source>
        <dbReference type="EMBL" id="BCJ26440.1"/>
    </source>
</evidence>
<feature type="signal peptide" evidence="1">
    <location>
        <begin position="1"/>
        <end position="25"/>
    </location>
</feature>
<dbReference type="PANTHER" id="PTHR31589:SF221">
    <property type="entry name" value="LIGASE, PUTATIVE (DUF239)-RELATED"/>
    <property type="match status" value="1"/>
</dbReference>
<proteinExistence type="predicted"/>
<dbReference type="RefSeq" id="WP_084131751.1">
    <property type="nucleotide sequence ID" value="NZ_AP023354.1"/>
</dbReference>
<dbReference type="InterPro" id="IPR053168">
    <property type="entry name" value="Glutamic_endopeptidase"/>
</dbReference>
<name>A0A810KTJ1_9ACTN</name>
<reference evidence="3" key="1">
    <citation type="submission" date="2020-08" db="EMBL/GenBank/DDBJ databases">
        <title>Whole genome shotgun sequence of Actinocatenispora sera NBRC 101916.</title>
        <authorList>
            <person name="Komaki H."/>
            <person name="Tamura T."/>
        </authorList>
    </citation>
    <scope>NUCLEOTIDE SEQUENCE</scope>
    <source>
        <strain evidence="3">NBRC 101916</strain>
    </source>
</reference>
<dbReference type="Proteomes" id="UP000680750">
    <property type="component" value="Chromosome"/>
</dbReference>
<keyword evidence="4" id="KW-1185">Reference proteome</keyword>
<gene>
    <name evidence="3" type="ORF">Asera_05480</name>
</gene>
<keyword evidence="1" id="KW-0732">Signal</keyword>
<evidence type="ECO:0000313" key="4">
    <source>
        <dbReference type="Proteomes" id="UP000680750"/>
    </source>
</evidence>
<organism evidence="3 4">
    <name type="scientific">Actinocatenispora sera</name>
    <dbReference type="NCBI Taxonomy" id="390989"/>
    <lineage>
        <taxon>Bacteria</taxon>
        <taxon>Bacillati</taxon>
        <taxon>Actinomycetota</taxon>
        <taxon>Actinomycetes</taxon>
        <taxon>Micromonosporales</taxon>
        <taxon>Micromonosporaceae</taxon>
        <taxon>Actinocatenispora</taxon>
    </lineage>
</organism>
<protein>
    <recommendedName>
        <fullName evidence="2">Neprosin PEP catalytic domain-containing protein</fullName>
    </recommendedName>
</protein>
<accession>A0A810KTJ1</accession>
<dbReference type="Pfam" id="PF03080">
    <property type="entry name" value="Neprosin"/>
    <property type="match status" value="1"/>
</dbReference>
<feature type="chain" id="PRO_5032957077" description="Neprosin PEP catalytic domain-containing protein" evidence="1">
    <location>
        <begin position="26"/>
        <end position="303"/>
    </location>
</feature>
<sequence length="303" mass="30708">MRIRTALPLVPAALALVAAVPAAPAATPHLAASTSRAVRTAAPATGALRTASLAAAAPAAATPPHISLAPGSALFGRAGDRAAPATDTFTYVYGRQSVATDGAAVTIDQAAPALATADYHSLAELALQSADGQQIVEIGWTVDRAVNNGDTGPHLFVYHWVDRQESCYNGCGFVPTSTTVHAGDPVTPGTAGRYEIVHTAGQWQTWYNGTEVGYFPDALWGNGYTRAGLVQAFGEVASSGTAPCTDMGNGTFGDAAGSTTIGAFALDNGSTSAQLSVADTSPDYYDHGGTTGTSFRFGGPGAC</sequence>
<dbReference type="OrthoDB" id="3285909at2"/>
<dbReference type="AlphaFoldDB" id="A0A810KTJ1"/>
<evidence type="ECO:0000256" key="1">
    <source>
        <dbReference type="SAM" id="SignalP"/>
    </source>
</evidence>
<dbReference type="PANTHER" id="PTHR31589">
    <property type="entry name" value="PROTEIN, PUTATIVE (DUF239)-RELATED-RELATED"/>
    <property type="match status" value="1"/>
</dbReference>
<dbReference type="EMBL" id="AP023354">
    <property type="protein sequence ID" value="BCJ26440.1"/>
    <property type="molecule type" value="Genomic_DNA"/>
</dbReference>
<dbReference type="InterPro" id="IPR004314">
    <property type="entry name" value="Neprosin"/>
</dbReference>